<keyword evidence="3" id="KW-1185">Reference proteome</keyword>
<feature type="region of interest" description="Disordered" evidence="1">
    <location>
        <begin position="377"/>
        <end position="471"/>
    </location>
</feature>
<feature type="region of interest" description="Disordered" evidence="1">
    <location>
        <begin position="336"/>
        <end position="364"/>
    </location>
</feature>
<protein>
    <submittedName>
        <fullName evidence="2">Uncharacterized protein</fullName>
    </submittedName>
</protein>
<feature type="compositionally biased region" description="Low complexity" evidence="1">
    <location>
        <begin position="439"/>
        <end position="457"/>
    </location>
</feature>
<organism evidence="2 3">
    <name type="scientific">Cylindrodendrum hubeiense</name>
    <dbReference type="NCBI Taxonomy" id="595255"/>
    <lineage>
        <taxon>Eukaryota</taxon>
        <taxon>Fungi</taxon>
        <taxon>Dikarya</taxon>
        <taxon>Ascomycota</taxon>
        <taxon>Pezizomycotina</taxon>
        <taxon>Sordariomycetes</taxon>
        <taxon>Hypocreomycetidae</taxon>
        <taxon>Hypocreales</taxon>
        <taxon>Nectriaceae</taxon>
        <taxon>Cylindrodendrum</taxon>
    </lineage>
</organism>
<reference evidence="2" key="1">
    <citation type="submission" date="2020-03" db="EMBL/GenBank/DDBJ databases">
        <title>Draft Genome Sequence of Cylindrodendrum hubeiense.</title>
        <authorList>
            <person name="Buettner E."/>
            <person name="Kellner H."/>
        </authorList>
    </citation>
    <scope>NUCLEOTIDE SEQUENCE</scope>
    <source>
        <strain evidence="2">IHI 201604</strain>
    </source>
</reference>
<dbReference type="AlphaFoldDB" id="A0A9P5L8C1"/>
<sequence length="471" mass="51125">MTPRKPQETQKNLGSDMSISALVQPHSPNRLSASDRHYIKGLNVETIGRVFLPPLPWLATPEYSSLCSTDGDSGTHSHPDPTCLFFSLNIAIYGHQVVPAEWANEWFWIQGRVHPYALTWEVDAGEGATDLMEYTIPIIMIRDQGYQPIAPRTLGTTSEFPTCPPSVSFTGPVAGSGDNLLVKDSLPTFDDRQLRCCGFVQLSTYVAPGKPDQTPFKGFHGFLVFVIFPINANPWTLLCKKMTERADSQFTPGTTFTCTGKVAGLLRHGLMAQPPDLEQDYVFIVVPDTWTFGPRPSGAAATVPKTPTKAKALSEITTPASMAYIDAKALFLTPPKARAKGKQPAEPQQPAKTKPADPKQLQTPISVKKAVLTAVEAPEASTSVKRALAADGPETPSKKPRPQPPRKPTSPSPSFTSNTSDDEPQIVKMVGDNDPNEPSTSSHTTTATASSRAGSSSDMTNRNLRNRYPTR</sequence>
<dbReference type="EMBL" id="JAANBB010000759">
    <property type="protein sequence ID" value="KAF7534595.1"/>
    <property type="molecule type" value="Genomic_DNA"/>
</dbReference>
<proteinExistence type="predicted"/>
<evidence type="ECO:0000256" key="1">
    <source>
        <dbReference type="SAM" id="MobiDB-lite"/>
    </source>
</evidence>
<name>A0A9P5L8C1_9HYPO</name>
<dbReference type="Proteomes" id="UP000722485">
    <property type="component" value="Unassembled WGS sequence"/>
</dbReference>
<gene>
    <name evidence="2" type="ORF">G7Z17_g13343</name>
</gene>
<feature type="compositionally biased region" description="Pro residues" evidence="1">
    <location>
        <begin position="402"/>
        <end position="411"/>
    </location>
</feature>
<evidence type="ECO:0000313" key="3">
    <source>
        <dbReference type="Proteomes" id="UP000722485"/>
    </source>
</evidence>
<dbReference type="OrthoDB" id="5153349at2759"/>
<comment type="caution">
    <text evidence="2">The sequence shown here is derived from an EMBL/GenBank/DDBJ whole genome shotgun (WGS) entry which is preliminary data.</text>
</comment>
<accession>A0A9P5L8C1</accession>
<evidence type="ECO:0000313" key="2">
    <source>
        <dbReference type="EMBL" id="KAF7534595.1"/>
    </source>
</evidence>